<organism evidence="1 2">
    <name type="scientific">Paxillus rubicundulus Ve08.2h10</name>
    <dbReference type="NCBI Taxonomy" id="930991"/>
    <lineage>
        <taxon>Eukaryota</taxon>
        <taxon>Fungi</taxon>
        <taxon>Dikarya</taxon>
        <taxon>Basidiomycota</taxon>
        <taxon>Agaricomycotina</taxon>
        <taxon>Agaricomycetes</taxon>
        <taxon>Agaricomycetidae</taxon>
        <taxon>Boletales</taxon>
        <taxon>Paxilineae</taxon>
        <taxon>Paxillaceae</taxon>
        <taxon>Paxillus</taxon>
    </lineage>
</organism>
<reference evidence="2" key="2">
    <citation type="submission" date="2015-01" db="EMBL/GenBank/DDBJ databases">
        <title>Evolutionary Origins and Diversification of the Mycorrhizal Mutualists.</title>
        <authorList>
            <consortium name="DOE Joint Genome Institute"/>
            <consortium name="Mycorrhizal Genomics Consortium"/>
            <person name="Kohler A."/>
            <person name="Kuo A."/>
            <person name="Nagy L.G."/>
            <person name="Floudas D."/>
            <person name="Copeland A."/>
            <person name="Barry K.W."/>
            <person name="Cichocki N."/>
            <person name="Veneault-Fourrey C."/>
            <person name="LaButti K."/>
            <person name="Lindquist E.A."/>
            <person name="Lipzen A."/>
            <person name="Lundell T."/>
            <person name="Morin E."/>
            <person name="Murat C."/>
            <person name="Riley R."/>
            <person name="Ohm R."/>
            <person name="Sun H."/>
            <person name="Tunlid A."/>
            <person name="Henrissat B."/>
            <person name="Grigoriev I.V."/>
            <person name="Hibbett D.S."/>
            <person name="Martin F."/>
        </authorList>
    </citation>
    <scope>NUCLEOTIDE SEQUENCE [LARGE SCALE GENOMIC DNA]</scope>
    <source>
        <strain evidence="2">Ve08.2h10</strain>
    </source>
</reference>
<name>A0A0D0D517_9AGAM</name>
<feature type="non-terminal residue" evidence="1">
    <location>
        <position position="51"/>
    </location>
</feature>
<dbReference type="EMBL" id="KN828330">
    <property type="protein sequence ID" value="KIK75119.1"/>
    <property type="molecule type" value="Genomic_DNA"/>
</dbReference>
<feature type="non-terminal residue" evidence="1">
    <location>
        <position position="1"/>
    </location>
</feature>
<dbReference type="OrthoDB" id="2679253at2759"/>
<dbReference type="Proteomes" id="UP000054538">
    <property type="component" value="Unassembled WGS sequence"/>
</dbReference>
<accession>A0A0D0D517</accession>
<gene>
    <name evidence="1" type="ORF">PAXRUDRAFT_75769</name>
</gene>
<protein>
    <submittedName>
        <fullName evidence="1">Uncharacterized protein</fullName>
    </submittedName>
</protein>
<evidence type="ECO:0000313" key="2">
    <source>
        <dbReference type="Proteomes" id="UP000054538"/>
    </source>
</evidence>
<reference evidence="1 2" key="1">
    <citation type="submission" date="2014-04" db="EMBL/GenBank/DDBJ databases">
        <authorList>
            <consortium name="DOE Joint Genome Institute"/>
            <person name="Kuo A."/>
            <person name="Kohler A."/>
            <person name="Jargeat P."/>
            <person name="Nagy L.G."/>
            <person name="Floudas D."/>
            <person name="Copeland A."/>
            <person name="Barry K.W."/>
            <person name="Cichocki N."/>
            <person name="Veneault-Fourrey C."/>
            <person name="LaButti K."/>
            <person name="Lindquist E.A."/>
            <person name="Lipzen A."/>
            <person name="Lundell T."/>
            <person name="Morin E."/>
            <person name="Murat C."/>
            <person name="Sun H."/>
            <person name="Tunlid A."/>
            <person name="Henrissat B."/>
            <person name="Grigoriev I.V."/>
            <person name="Hibbett D.S."/>
            <person name="Martin F."/>
            <person name="Nordberg H.P."/>
            <person name="Cantor M.N."/>
            <person name="Hua S.X."/>
        </authorList>
    </citation>
    <scope>NUCLEOTIDE SEQUENCE [LARGE SCALE GENOMIC DNA]</scope>
    <source>
        <strain evidence="1 2">Ve08.2h10</strain>
    </source>
</reference>
<proteinExistence type="predicted"/>
<sequence length="51" mass="6465">LWDWAMDMFQDPLLAPHFMWDVQHLYKHNGEHFEQFIHKPWTADQWWNIQV</sequence>
<evidence type="ECO:0000313" key="1">
    <source>
        <dbReference type="EMBL" id="KIK75119.1"/>
    </source>
</evidence>
<dbReference type="HOGENOM" id="CLU_201352_0_0_1"/>
<dbReference type="InParanoid" id="A0A0D0D517"/>
<keyword evidence="2" id="KW-1185">Reference proteome</keyword>
<dbReference type="AlphaFoldDB" id="A0A0D0D517"/>